<dbReference type="AlphaFoldDB" id="A0A9P3GCT1"/>
<dbReference type="Proteomes" id="UP000703269">
    <property type="component" value="Unassembled WGS sequence"/>
</dbReference>
<feature type="region of interest" description="Disordered" evidence="1">
    <location>
        <begin position="18"/>
        <end position="42"/>
    </location>
</feature>
<name>A0A9P3GCT1_9APHY</name>
<protein>
    <submittedName>
        <fullName evidence="2">Uncharacterized protein</fullName>
    </submittedName>
</protein>
<evidence type="ECO:0000313" key="2">
    <source>
        <dbReference type="EMBL" id="GJE92526.1"/>
    </source>
</evidence>
<gene>
    <name evidence="2" type="ORF">PsYK624_086800</name>
</gene>
<keyword evidence="3" id="KW-1185">Reference proteome</keyword>
<organism evidence="2 3">
    <name type="scientific">Phanerochaete sordida</name>
    <dbReference type="NCBI Taxonomy" id="48140"/>
    <lineage>
        <taxon>Eukaryota</taxon>
        <taxon>Fungi</taxon>
        <taxon>Dikarya</taxon>
        <taxon>Basidiomycota</taxon>
        <taxon>Agaricomycotina</taxon>
        <taxon>Agaricomycetes</taxon>
        <taxon>Polyporales</taxon>
        <taxon>Phanerochaetaceae</taxon>
        <taxon>Phanerochaete</taxon>
    </lineage>
</organism>
<evidence type="ECO:0000313" key="3">
    <source>
        <dbReference type="Proteomes" id="UP000703269"/>
    </source>
</evidence>
<sequence length="90" mass="10207">MAASLALALDKNKQSHWQARRNDYIPSRPMRSQTSGGDLLPPAHAVEWSHGRAWGSSPIHSRGWHMHFHHLPLPSTYFYLTKATHTARSP</sequence>
<comment type="caution">
    <text evidence="2">The sequence shown here is derived from an EMBL/GenBank/DDBJ whole genome shotgun (WGS) entry which is preliminary data.</text>
</comment>
<proteinExistence type="predicted"/>
<evidence type="ECO:0000256" key="1">
    <source>
        <dbReference type="SAM" id="MobiDB-lite"/>
    </source>
</evidence>
<reference evidence="2 3" key="1">
    <citation type="submission" date="2021-08" db="EMBL/GenBank/DDBJ databases">
        <title>Draft Genome Sequence of Phanerochaete sordida strain YK-624.</title>
        <authorList>
            <person name="Mori T."/>
            <person name="Dohra H."/>
            <person name="Suzuki T."/>
            <person name="Kawagishi H."/>
            <person name="Hirai H."/>
        </authorList>
    </citation>
    <scope>NUCLEOTIDE SEQUENCE [LARGE SCALE GENOMIC DNA]</scope>
    <source>
        <strain evidence="2 3">YK-624</strain>
    </source>
</reference>
<accession>A0A9P3GCT1</accession>
<dbReference type="EMBL" id="BPQB01000027">
    <property type="protein sequence ID" value="GJE92526.1"/>
    <property type="molecule type" value="Genomic_DNA"/>
</dbReference>